<dbReference type="Gene3D" id="2.40.10.240">
    <property type="entry name" value="QueA-like"/>
    <property type="match status" value="1"/>
</dbReference>
<organism evidence="14 15">
    <name type="scientific">Guyparkeria halophila</name>
    <dbReference type="NCBI Taxonomy" id="47960"/>
    <lineage>
        <taxon>Bacteria</taxon>
        <taxon>Pseudomonadati</taxon>
        <taxon>Pseudomonadota</taxon>
        <taxon>Gammaproteobacteria</taxon>
        <taxon>Chromatiales</taxon>
        <taxon>Thioalkalibacteraceae</taxon>
        <taxon>Guyparkeria</taxon>
    </lineage>
</organism>
<comment type="subunit">
    <text evidence="3 13">Monomer.</text>
</comment>
<evidence type="ECO:0000256" key="7">
    <source>
        <dbReference type="ARBA" id="ARBA00022785"/>
    </source>
</evidence>
<comment type="catalytic activity">
    <reaction evidence="8 13">
        <text>7-aminomethyl-7-carbaguanosine(34) in tRNA + S-adenosyl-L-methionine = epoxyqueuosine(34) in tRNA + adenine + L-methionine + 2 H(+)</text>
        <dbReference type="Rhea" id="RHEA:32155"/>
        <dbReference type="Rhea" id="RHEA-COMP:10342"/>
        <dbReference type="Rhea" id="RHEA-COMP:18582"/>
        <dbReference type="ChEBI" id="CHEBI:15378"/>
        <dbReference type="ChEBI" id="CHEBI:16708"/>
        <dbReference type="ChEBI" id="CHEBI:57844"/>
        <dbReference type="ChEBI" id="CHEBI:59789"/>
        <dbReference type="ChEBI" id="CHEBI:82833"/>
        <dbReference type="ChEBI" id="CHEBI:194443"/>
        <dbReference type="EC" id="2.4.99.17"/>
    </reaction>
</comment>
<dbReference type="InterPro" id="IPR042119">
    <property type="entry name" value="QueA_dom2"/>
</dbReference>
<dbReference type="GO" id="GO:0008616">
    <property type="term" value="P:tRNA queuosine(34) biosynthetic process"/>
    <property type="evidence" value="ECO:0007669"/>
    <property type="project" value="UniProtKB-UniRule"/>
</dbReference>
<keyword evidence="14" id="KW-0328">Glycosyltransferase</keyword>
<dbReference type="InterPro" id="IPR036100">
    <property type="entry name" value="QueA_sf"/>
</dbReference>
<evidence type="ECO:0000256" key="5">
    <source>
        <dbReference type="ARBA" id="ARBA00022679"/>
    </source>
</evidence>
<comment type="similarity">
    <text evidence="9 13">Belongs to the QueA family.</text>
</comment>
<gene>
    <name evidence="13 14" type="primary">queA</name>
    <name evidence="14" type="ORF">GM160_00375</name>
</gene>
<dbReference type="HAMAP" id="MF_00113">
    <property type="entry name" value="QueA"/>
    <property type="match status" value="1"/>
</dbReference>
<dbReference type="KEGG" id="ghl:GM160_00375"/>
<dbReference type="RefSeq" id="WP_156227298.1">
    <property type="nucleotide sequence ID" value="NZ_CP046415.1"/>
</dbReference>
<evidence type="ECO:0000256" key="4">
    <source>
        <dbReference type="ARBA" id="ARBA00022490"/>
    </source>
</evidence>
<dbReference type="Pfam" id="PF02547">
    <property type="entry name" value="Queuosine_synth"/>
    <property type="match status" value="1"/>
</dbReference>
<keyword evidence="6 13" id="KW-0949">S-adenosyl-L-methionine</keyword>
<evidence type="ECO:0000313" key="15">
    <source>
        <dbReference type="Proteomes" id="UP000427716"/>
    </source>
</evidence>
<dbReference type="NCBIfam" id="NF001140">
    <property type="entry name" value="PRK00147.1"/>
    <property type="match status" value="1"/>
</dbReference>
<evidence type="ECO:0000256" key="13">
    <source>
        <dbReference type="HAMAP-Rule" id="MF_00113"/>
    </source>
</evidence>
<dbReference type="GO" id="GO:0005737">
    <property type="term" value="C:cytoplasm"/>
    <property type="evidence" value="ECO:0007669"/>
    <property type="project" value="UniProtKB-SubCell"/>
</dbReference>
<proteinExistence type="inferred from homology"/>
<evidence type="ECO:0000256" key="6">
    <source>
        <dbReference type="ARBA" id="ARBA00022691"/>
    </source>
</evidence>
<evidence type="ECO:0000256" key="10">
    <source>
        <dbReference type="ARBA" id="ARBA00066503"/>
    </source>
</evidence>
<evidence type="ECO:0000256" key="3">
    <source>
        <dbReference type="ARBA" id="ARBA00011245"/>
    </source>
</evidence>
<comment type="pathway">
    <text evidence="2 13">tRNA modification; tRNA-queuosine biosynthesis.</text>
</comment>
<dbReference type="NCBIfam" id="TIGR00113">
    <property type="entry name" value="queA"/>
    <property type="match status" value="1"/>
</dbReference>
<comment type="subcellular location">
    <subcellularLocation>
        <location evidence="1 13">Cytoplasm</location>
    </subcellularLocation>
</comment>
<dbReference type="EMBL" id="CP046415">
    <property type="protein sequence ID" value="QGT77458.1"/>
    <property type="molecule type" value="Genomic_DNA"/>
</dbReference>
<keyword evidence="7 13" id="KW-0671">Queuosine biosynthesis</keyword>
<keyword evidence="5 13" id="KW-0808">Transferase</keyword>
<dbReference type="InterPro" id="IPR042118">
    <property type="entry name" value="QueA_dom1"/>
</dbReference>
<dbReference type="EC" id="2.4.99.17" evidence="10 13"/>
<dbReference type="Gene3D" id="3.40.1780.10">
    <property type="entry name" value="QueA-like"/>
    <property type="match status" value="1"/>
</dbReference>
<evidence type="ECO:0000256" key="8">
    <source>
        <dbReference type="ARBA" id="ARBA00052751"/>
    </source>
</evidence>
<accession>A0A6I6CXX6</accession>
<dbReference type="FunFam" id="3.40.1780.10:FF:000001">
    <property type="entry name" value="S-adenosylmethionine:tRNA ribosyltransferase-isomerase"/>
    <property type="match status" value="1"/>
</dbReference>
<dbReference type="UniPathway" id="UPA00392"/>
<keyword evidence="14" id="KW-0413">Isomerase</keyword>
<evidence type="ECO:0000256" key="11">
    <source>
        <dbReference type="ARBA" id="ARBA00069325"/>
    </source>
</evidence>
<sequence>MKLDAFDYHLPPERIAARPAEPRESARLLVLPAQGEFEHRAINDLPDLIEPGDLLILNDTRVIPARAYGHKASGGKVEFLLERLLDADRALCHIKSSRSPKVGATLYMQGGATLEVVGRAGALFELELRESATPGGLLGWLEAHGHMPLPTYIERADDDQDRHDYQTVFARREGAVAAPTAGLHLTEALLERLRDKGVETTFVTLHVGAGTFQPVRSETIEAHEMHREWTEVPETAVEAVAAARRRGGRVLAIGTTAVRAIETAARAHPERATQGEIGPFVGDTQLFLYPGQPLRVIDAMLTNFHLPRSTLLMLVSAFAGRERVLAAYHEAIERGYRFYSFGDAMFIEACAGIEAAETA</sequence>
<evidence type="ECO:0000256" key="12">
    <source>
        <dbReference type="ARBA" id="ARBA00076160"/>
    </source>
</evidence>
<evidence type="ECO:0000313" key="14">
    <source>
        <dbReference type="EMBL" id="QGT77458.1"/>
    </source>
</evidence>
<dbReference type="InterPro" id="IPR003699">
    <property type="entry name" value="QueA"/>
</dbReference>
<comment type="function">
    <text evidence="13">Transfers and isomerizes the ribose moiety from AdoMet to the 7-aminomethyl group of 7-deazaguanine (preQ1-tRNA) to give epoxyqueuosine (oQ-tRNA).</text>
</comment>
<evidence type="ECO:0000256" key="1">
    <source>
        <dbReference type="ARBA" id="ARBA00004496"/>
    </source>
</evidence>
<name>A0A6I6CXX6_9GAMM</name>
<dbReference type="PANTHER" id="PTHR30307">
    <property type="entry name" value="S-ADENOSYLMETHIONINE:TRNA RIBOSYLTRANSFERASE-ISOMERASE"/>
    <property type="match status" value="1"/>
</dbReference>
<protein>
    <recommendedName>
        <fullName evidence="11 13">S-adenosylmethionine:tRNA ribosyltransferase-isomerase</fullName>
        <ecNumber evidence="10 13">2.4.99.17</ecNumber>
    </recommendedName>
    <alternativeName>
        <fullName evidence="12 13">Queuosine biosynthesis protein QueA</fullName>
    </alternativeName>
</protein>
<dbReference type="AlphaFoldDB" id="A0A6I6CXX6"/>
<keyword evidence="4 13" id="KW-0963">Cytoplasm</keyword>
<dbReference type="SUPFAM" id="SSF111337">
    <property type="entry name" value="QueA-like"/>
    <property type="match status" value="1"/>
</dbReference>
<dbReference type="Proteomes" id="UP000427716">
    <property type="component" value="Chromosome"/>
</dbReference>
<evidence type="ECO:0000256" key="2">
    <source>
        <dbReference type="ARBA" id="ARBA00004691"/>
    </source>
</evidence>
<keyword evidence="15" id="KW-1185">Reference proteome</keyword>
<dbReference type="PANTHER" id="PTHR30307:SF0">
    <property type="entry name" value="S-ADENOSYLMETHIONINE:TRNA RIBOSYLTRANSFERASE-ISOMERASE"/>
    <property type="match status" value="1"/>
</dbReference>
<evidence type="ECO:0000256" key="9">
    <source>
        <dbReference type="ARBA" id="ARBA00061210"/>
    </source>
</evidence>
<reference evidence="14 15" key="1">
    <citation type="submission" date="2019-11" db="EMBL/GenBank/DDBJ databases">
        <authorList>
            <person name="Zhang J."/>
            <person name="Sun C."/>
        </authorList>
    </citation>
    <scope>NUCLEOTIDE SEQUENCE [LARGE SCALE GENOMIC DNA]</scope>
    <source>
        <strain evidence="15">sp2</strain>
    </source>
</reference>
<dbReference type="GO" id="GO:0051075">
    <property type="term" value="F:S-adenosylmethionine:tRNA ribosyltransferase-isomerase activity"/>
    <property type="evidence" value="ECO:0007669"/>
    <property type="project" value="UniProtKB-EC"/>
</dbReference>